<reference evidence="1 2" key="1">
    <citation type="journal article" date="2020" name="J. Phycol.">
        <title>Comparative genome analysis reveals Cyanidiococcus gen. nov., a new extremophilic red algal genus sister to Cyanidioschyzon (Cyanidioschyzonaceae, Rhodophyta).</title>
        <authorList>
            <person name="Liu S.-L."/>
            <person name="Chiang Y.-R."/>
            <person name="Yoon H.S."/>
            <person name="Fu H.-Y."/>
        </authorList>
    </citation>
    <scope>NUCLEOTIDE SEQUENCE [LARGE SCALE GENOMIC DNA]</scope>
    <source>
        <strain evidence="1 2">THAL066</strain>
    </source>
</reference>
<proteinExistence type="predicted"/>
<organism evidence="1 2">
    <name type="scientific">Cyanidiococcus yangmingshanensis</name>
    <dbReference type="NCBI Taxonomy" id="2690220"/>
    <lineage>
        <taxon>Eukaryota</taxon>
        <taxon>Rhodophyta</taxon>
        <taxon>Bangiophyceae</taxon>
        <taxon>Cyanidiales</taxon>
        <taxon>Cyanidiaceae</taxon>
        <taxon>Cyanidiococcus</taxon>
    </lineage>
</organism>
<dbReference type="Gene3D" id="3.40.50.150">
    <property type="entry name" value="Vaccinia Virus protein VP39"/>
    <property type="match status" value="1"/>
</dbReference>
<dbReference type="AlphaFoldDB" id="A0A7J7ILL5"/>
<keyword evidence="1" id="KW-0489">Methyltransferase</keyword>
<dbReference type="GO" id="GO:0032259">
    <property type="term" value="P:methylation"/>
    <property type="evidence" value="ECO:0007669"/>
    <property type="project" value="UniProtKB-KW"/>
</dbReference>
<comment type="caution">
    <text evidence="1">The sequence shown here is derived from an EMBL/GenBank/DDBJ whole genome shotgun (WGS) entry which is preliminary data.</text>
</comment>
<dbReference type="InterPro" id="IPR029063">
    <property type="entry name" value="SAM-dependent_MTases_sf"/>
</dbReference>
<dbReference type="OrthoDB" id="46564at2759"/>
<keyword evidence="2" id="KW-1185">Reference proteome</keyword>
<protein>
    <submittedName>
        <fullName evidence="1">Nicotinamide n-methyltransferase</fullName>
    </submittedName>
</protein>
<keyword evidence="1" id="KW-0808">Transferase</keyword>
<gene>
    <name evidence="1" type="primary">NNT1</name>
    <name evidence="1" type="ORF">F1559_004714</name>
</gene>
<sequence length="112" mass="12506">MADLLSYHRAHASLLWSVKALLASPAVGPEAVALVTFAHHRPHVADRDRAFFDLVKTDGSLIAETWLPPLQMEPMFPQDAGAAVIRGRVHRWCLRWCRPATSEVPSPLNDHH</sequence>
<name>A0A7J7ILL5_9RHOD</name>
<evidence type="ECO:0000313" key="1">
    <source>
        <dbReference type="EMBL" id="KAF6003993.1"/>
    </source>
</evidence>
<dbReference type="EMBL" id="VWRR01000005">
    <property type="protein sequence ID" value="KAF6003993.1"/>
    <property type="molecule type" value="Genomic_DNA"/>
</dbReference>
<accession>A0A7J7ILL5</accession>
<evidence type="ECO:0000313" key="2">
    <source>
        <dbReference type="Proteomes" id="UP000530660"/>
    </source>
</evidence>
<dbReference type="Proteomes" id="UP000530660">
    <property type="component" value="Unassembled WGS sequence"/>
</dbReference>
<dbReference type="GO" id="GO:0008168">
    <property type="term" value="F:methyltransferase activity"/>
    <property type="evidence" value="ECO:0007669"/>
    <property type="project" value="UniProtKB-KW"/>
</dbReference>